<accession>A0A2S8FXK4</accession>
<dbReference type="Gene3D" id="3.30.70.1430">
    <property type="entry name" value="Multidrug efflux transporter AcrB pore domain"/>
    <property type="match status" value="2"/>
</dbReference>
<dbReference type="InterPro" id="IPR004763">
    <property type="entry name" value="CusA-like"/>
</dbReference>
<feature type="transmembrane region" description="Helical" evidence="8">
    <location>
        <begin position="999"/>
        <end position="1021"/>
    </location>
</feature>
<dbReference type="Pfam" id="PF00873">
    <property type="entry name" value="ACR_tran"/>
    <property type="match status" value="1"/>
</dbReference>
<feature type="transmembrane region" description="Helical" evidence="8">
    <location>
        <begin position="873"/>
        <end position="891"/>
    </location>
</feature>
<evidence type="ECO:0000313" key="10">
    <source>
        <dbReference type="Proteomes" id="UP000240009"/>
    </source>
</evidence>
<feature type="transmembrane region" description="Helical" evidence="8">
    <location>
        <begin position="925"/>
        <end position="950"/>
    </location>
</feature>
<keyword evidence="6 8" id="KW-1133">Transmembrane helix</keyword>
<dbReference type="Gene3D" id="3.30.70.1320">
    <property type="entry name" value="Multidrug efflux transporter AcrB pore domain like"/>
    <property type="match status" value="1"/>
</dbReference>
<sequence>MLNNIILFALRNRLVVVMAALAVMVVGSVITVRLPIDVLPNLTRPRVVVIAESHGLSPEEVEQRITYVLERSLIGASGVQAVRSSSDIGFSVIYVEFDWGTDIYTARQIVQERLALEQDNLPPDTDVQMAPMSSLLGQIMIVGMWSDDGSTSPLEIRTMADWTVRQRLLTIPGVAQVIPMGGGRKQYQVLVDLHKMHQYDLQLADIEKALSESNLNVTGGYVDQNSQELLVRGLGLLKTIDDIEDVPLTTDRHRPVLMRHVAEIQEGAQIKRGDSSVNGRDAVVLTIQKQPNVDTRMITEQINQAIADLKLAMPKDVQIETTYQQREFIDHSVTNVIEALRDGAILVVIILFIFLFNFRTTFITVTAIPLSILVTSLIFYFLGMSINVMTLGGIAVAMGELVDDAIVDVENIFRRLKANAKLENPRPVLKVIFDASVEVRNAIIISTVLVIVVFAPLFALSGMEGRLFTPLGVAYIISILASTLVSLTVTPVLSYYLLPNAKATHQGDGFFLRFLKWIIQPVVRAGLTQNGIAVILSGVLIAVVGSGFLVTRLGTDFLPPFDEGAVQVNLFAPPGTSLATSRKIAKLVDNELGKLTKSEANPDGPLLWYTTKTGRAEQDEHAMGVNVTETVISLNPEVHNGRDEMIAILHEATEDVPGVEIEIEQPIAHLISHMLSGVTAQIAIKIYGDDLTQLRRTANNVKNAISDIEGIAPPVVEQQAMIPQFRVELKRDALAYYGVPASFVNETIETALNGRVVTQLYQGQRSFDVLVRLEDRYRTDLDSLSRFPLELENGQRVPLSVLANVYEAGGPNTIQREDGRRRIVVRVNTLGKDLGTAVAEIDERIRSDVEFPEGYFFTMGGQFEAQQSASTRIFGLSIVALLVTFVVLYSAYPSTSIVLQILFSLPAAFVGGVLALLITGQTLSIAALVGFISLGGIAARNGLLLVSTYLEQYREEGFTQQMIINGSLERLAPVLMTALTTGIGLVPLVIGGSQPGKEMLFPVATVILGGLVTSTFCEFLVRPGMFWFFGKEAAERLAMEETSPDSIE</sequence>
<organism evidence="9 10">
    <name type="scientific">Blastopirellula marina</name>
    <dbReference type="NCBI Taxonomy" id="124"/>
    <lineage>
        <taxon>Bacteria</taxon>
        <taxon>Pseudomonadati</taxon>
        <taxon>Planctomycetota</taxon>
        <taxon>Planctomycetia</taxon>
        <taxon>Pirellulales</taxon>
        <taxon>Pirellulaceae</taxon>
        <taxon>Blastopirellula</taxon>
    </lineage>
</organism>
<evidence type="ECO:0000256" key="3">
    <source>
        <dbReference type="ARBA" id="ARBA00022448"/>
    </source>
</evidence>
<dbReference type="SUPFAM" id="SSF82693">
    <property type="entry name" value="Multidrug efflux transporter AcrB pore domain, PN1, PN2, PC1 and PC2 subdomains"/>
    <property type="match status" value="2"/>
</dbReference>
<evidence type="ECO:0000256" key="5">
    <source>
        <dbReference type="ARBA" id="ARBA00022692"/>
    </source>
</evidence>
<evidence type="ECO:0000256" key="6">
    <source>
        <dbReference type="ARBA" id="ARBA00022989"/>
    </source>
</evidence>
<comment type="subcellular location">
    <subcellularLocation>
        <location evidence="1">Cell membrane</location>
        <topology evidence="1">Multi-pass membrane protein</topology>
    </subcellularLocation>
</comment>
<proteinExistence type="inferred from homology"/>
<feature type="transmembrane region" description="Helical" evidence="8">
    <location>
        <begin position="362"/>
        <end position="382"/>
    </location>
</feature>
<protein>
    <submittedName>
        <fullName evidence="9">CusA/CzcA family heavy metal efflux RND transporter</fullName>
    </submittedName>
</protein>
<dbReference type="SUPFAM" id="SSF82866">
    <property type="entry name" value="Multidrug efflux transporter AcrB transmembrane domain"/>
    <property type="match status" value="2"/>
</dbReference>
<comment type="similarity">
    <text evidence="2">Belongs to the resistance-nodulation-cell division (RND) (TC 2.A.6) family.</text>
</comment>
<dbReference type="GO" id="GO:0008324">
    <property type="term" value="F:monoatomic cation transmembrane transporter activity"/>
    <property type="evidence" value="ECO:0007669"/>
    <property type="project" value="InterPro"/>
</dbReference>
<keyword evidence="4" id="KW-1003">Cell membrane</keyword>
<feature type="transmembrane region" description="Helical" evidence="8">
    <location>
        <begin position="442"/>
        <end position="461"/>
    </location>
</feature>
<evidence type="ECO:0000313" key="9">
    <source>
        <dbReference type="EMBL" id="PQO36899.1"/>
    </source>
</evidence>
<dbReference type="PANTHER" id="PTHR32063:SF4">
    <property type="entry name" value="SLR6043 PROTEIN"/>
    <property type="match status" value="1"/>
</dbReference>
<dbReference type="InterPro" id="IPR027463">
    <property type="entry name" value="AcrB_DN_DC_subdom"/>
</dbReference>
<gene>
    <name evidence="9" type="ORF">C5Y96_06975</name>
</gene>
<feature type="transmembrane region" description="Helical" evidence="8">
    <location>
        <begin position="970"/>
        <end position="992"/>
    </location>
</feature>
<feature type="transmembrane region" description="Helical" evidence="8">
    <location>
        <begin position="473"/>
        <end position="498"/>
    </location>
</feature>
<dbReference type="OrthoDB" id="219750at2"/>
<evidence type="ECO:0000256" key="2">
    <source>
        <dbReference type="ARBA" id="ARBA00010942"/>
    </source>
</evidence>
<dbReference type="PANTHER" id="PTHR32063">
    <property type="match status" value="1"/>
</dbReference>
<dbReference type="RefSeq" id="WP_105351323.1">
    <property type="nucleotide sequence ID" value="NZ_PUIA01000017.1"/>
</dbReference>
<dbReference type="Gene3D" id="3.30.70.1440">
    <property type="entry name" value="Multidrug efflux transporter AcrB pore domain"/>
    <property type="match status" value="1"/>
</dbReference>
<dbReference type="Gene3D" id="1.20.1640.10">
    <property type="entry name" value="Multidrug efflux transporter AcrB transmembrane domain"/>
    <property type="match status" value="2"/>
</dbReference>
<keyword evidence="5 8" id="KW-0812">Transmembrane</keyword>
<feature type="transmembrane region" description="Helical" evidence="8">
    <location>
        <begin position="897"/>
        <end position="918"/>
    </location>
</feature>
<comment type="caution">
    <text evidence="9">The sequence shown here is derived from an EMBL/GenBank/DDBJ whole genome shotgun (WGS) entry which is preliminary data.</text>
</comment>
<name>A0A2S8FXK4_9BACT</name>
<reference evidence="9 10" key="1">
    <citation type="submission" date="2018-02" db="EMBL/GenBank/DDBJ databases">
        <title>Comparative genomes isolates from brazilian mangrove.</title>
        <authorList>
            <person name="Araujo J.E."/>
            <person name="Taketani R.G."/>
            <person name="Silva M.C.P."/>
            <person name="Loureco M.V."/>
            <person name="Andreote F.D."/>
        </authorList>
    </citation>
    <scope>NUCLEOTIDE SEQUENCE [LARGE SCALE GENOMIC DNA]</scope>
    <source>
        <strain evidence="9 10">HEX-2 MGV</strain>
    </source>
</reference>
<feature type="transmembrane region" description="Helical" evidence="8">
    <location>
        <begin position="14"/>
        <end position="36"/>
    </location>
</feature>
<evidence type="ECO:0000256" key="1">
    <source>
        <dbReference type="ARBA" id="ARBA00004651"/>
    </source>
</evidence>
<dbReference type="NCBIfam" id="TIGR00914">
    <property type="entry name" value="2A0601"/>
    <property type="match status" value="1"/>
</dbReference>
<dbReference type="Proteomes" id="UP000240009">
    <property type="component" value="Unassembled WGS sequence"/>
</dbReference>
<keyword evidence="3" id="KW-0813">Transport</keyword>
<evidence type="ECO:0000256" key="4">
    <source>
        <dbReference type="ARBA" id="ARBA00022475"/>
    </source>
</evidence>
<dbReference type="PRINTS" id="PR00702">
    <property type="entry name" value="ACRIFLAVINRP"/>
</dbReference>
<keyword evidence="7 8" id="KW-0472">Membrane</keyword>
<dbReference type="GO" id="GO:0005886">
    <property type="term" value="C:plasma membrane"/>
    <property type="evidence" value="ECO:0007669"/>
    <property type="project" value="UniProtKB-SubCell"/>
</dbReference>
<dbReference type="GO" id="GO:0042910">
    <property type="term" value="F:xenobiotic transmembrane transporter activity"/>
    <property type="evidence" value="ECO:0007669"/>
    <property type="project" value="TreeGrafter"/>
</dbReference>
<dbReference type="InterPro" id="IPR001036">
    <property type="entry name" value="Acrflvin-R"/>
</dbReference>
<evidence type="ECO:0000256" key="8">
    <source>
        <dbReference type="SAM" id="Phobius"/>
    </source>
</evidence>
<feature type="transmembrane region" description="Helical" evidence="8">
    <location>
        <begin position="533"/>
        <end position="551"/>
    </location>
</feature>
<dbReference type="AlphaFoldDB" id="A0A2S8FXK4"/>
<dbReference type="SUPFAM" id="SSF82714">
    <property type="entry name" value="Multidrug efflux transporter AcrB TolC docking domain, DN and DC subdomains"/>
    <property type="match status" value="2"/>
</dbReference>
<evidence type="ECO:0000256" key="7">
    <source>
        <dbReference type="ARBA" id="ARBA00023136"/>
    </source>
</evidence>
<dbReference type="EMBL" id="PUIA01000017">
    <property type="protein sequence ID" value="PQO36899.1"/>
    <property type="molecule type" value="Genomic_DNA"/>
</dbReference>
<dbReference type="Gene3D" id="3.30.2090.10">
    <property type="entry name" value="Multidrug efflux transporter AcrB TolC docking domain, DN and DC subdomains"/>
    <property type="match status" value="2"/>
</dbReference>